<accession>A0A127K815</accession>
<evidence type="ECO:0000256" key="2">
    <source>
        <dbReference type="ARBA" id="ARBA00008711"/>
    </source>
</evidence>
<evidence type="ECO:0000256" key="6">
    <source>
        <dbReference type="ARBA" id="ARBA00022763"/>
    </source>
</evidence>
<dbReference type="InterPro" id="IPR009057">
    <property type="entry name" value="Homeodomain-like_sf"/>
</dbReference>
<evidence type="ECO:0000256" key="10">
    <source>
        <dbReference type="ARBA" id="ARBA00049348"/>
    </source>
</evidence>
<evidence type="ECO:0000256" key="3">
    <source>
        <dbReference type="ARBA" id="ARBA00011918"/>
    </source>
</evidence>
<evidence type="ECO:0000259" key="11">
    <source>
        <dbReference type="PROSITE" id="PS01124"/>
    </source>
</evidence>
<evidence type="ECO:0000313" key="12">
    <source>
        <dbReference type="EMBL" id="AMO38072.1"/>
    </source>
</evidence>
<dbReference type="PANTHER" id="PTHR10815">
    <property type="entry name" value="METHYLATED-DNA--PROTEIN-CYSTEINE METHYLTRANSFERASE"/>
    <property type="match status" value="1"/>
</dbReference>
<dbReference type="PROSITE" id="PS01124">
    <property type="entry name" value="HTH_ARAC_FAMILY_2"/>
    <property type="match status" value="1"/>
</dbReference>
<dbReference type="SUPFAM" id="SSF53155">
    <property type="entry name" value="Methylated DNA-protein cysteine methyltransferase domain"/>
    <property type="match status" value="1"/>
</dbReference>
<dbReference type="GO" id="GO:0043565">
    <property type="term" value="F:sequence-specific DNA binding"/>
    <property type="evidence" value="ECO:0007669"/>
    <property type="project" value="InterPro"/>
</dbReference>
<organism evidence="12 13">
    <name type="scientific">Thauera humireducens</name>
    <dbReference type="NCBI Taxonomy" id="1134435"/>
    <lineage>
        <taxon>Bacteria</taxon>
        <taxon>Pseudomonadati</taxon>
        <taxon>Pseudomonadota</taxon>
        <taxon>Betaproteobacteria</taxon>
        <taxon>Rhodocyclales</taxon>
        <taxon>Zoogloeaceae</taxon>
        <taxon>Thauera</taxon>
    </lineage>
</organism>
<comment type="similarity">
    <text evidence="2">Belongs to the MGMT family.</text>
</comment>
<dbReference type="GO" id="GO:0032259">
    <property type="term" value="P:methylation"/>
    <property type="evidence" value="ECO:0007669"/>
    <property type="project" value="UniProtKB-KW"/>
</dbReference>
<dbReference type="InterPro" id="IPR001497">
    <property type="entry name" value="MethylDNA_cys_MeTrfase_AS"/>
</dbReference>
<dbReference type="InterPro" id="IPR018060">
    <property type="entry name" value="HTH_AraC"/>
</dbReference>
<dbReference type="InterPro" id="IPR014048">
    <property type="entry name" value="MethylDNA_cys_MeTrfase_DNA-bd"/>
</dbReference>
<dbReference type="GO" id="GO:0003908">
    <property type="term" value="F:methylated-DNA-[protein]-cysteine S-methyltransferase activity"/>
    <property type="evidence" value="ECO:0007669"/>
    <property type="project" value="UniProtKB-EC"/>
</dbReference>
<feature type="domain" description="HTH araC/xylS-type" evidence="11">
    <location>
        <begin position="15"/>
        <end position="111"/>
    </location>
</feature>
<dbReference type="InterPro" id="IPR036217">
    <property type="entry name" value="MethylDNA_cys_MeTrfase_DNAb"/>
</dbReference>
<dbReference type="InterPro" id="IPR036631">
    <property type="entry name" value="MGMT_N_sf"/>
</dbReference>
<dbReference type="InterPro" id="IPR036388">
    <property type="entry name" value="WH-like_DNA-bd_sf"/>
</dbReference>
<proteinExistence type="inferred from homology"/>
<keyword evidence="9" id="KW-0234">DNA repair</keyword>
<dbReference type="STRING" id="1134435.AC731_014665"/>
<name>A0A127K815_9RHOO</name>
<dbReference type="GO" id="GO:0003700">
    <property type="term" value="F:DNA-binding transcription factor activity"/>
    <property type="evidence" value="ECO:0007669"/>
    <property type="project" value="InterPro"/>
</dbReference>
<comment type="catalytic activity">
    <reaction evidence="10">
        <text>a 6-O-methyl-2'-deoxyguanosine in DNA + L-cysteinyl-[protein] = S-methyl-L-cysteinyl-[protein] + a 2'-deoxyguanosine in DNA</text>
        <dbReference type="Rhea" id="RHEA:24000"/>
        <dbReference type="Rhea" id="RHEA-COMP:10131"/>
        <dbReference type="Rhea" id="RHEA-COMP:10132"/>
        <dbReference type="Rhea" id="RHEA-COMP:11367"/>
        <dbReference type="Rhea" id="RHEA-COMP:11368"/>
        <dbReference type="ChEBI" id="CHEBI:29950"/>
        <dbReference type="ChEBI" id="CHEBI:82612"/>
        <dbReference type="ChEBI" id="CHEBI:85445"/>
        <dbReference type="ChEBI" id="CHEBI:85448"/>
        <dbReference type="EC" id="2.1.1.63"/>
    </reaction>
</comment>
<evidence type="ECO:0000256" key="7">
    <source>
        <dbReference type="ARBA" id="ARBA00023015"/>
    </source>
</evidence>
<dbReference type="Gene3D" id="1.10.10.60">
    <property type="entry name" value="Homeodomain-like"/>
    <property type="match status" value="1"/>
</dbReference>
<dbReference type="Gene3D" id="3.30.160.70">
    <property type="entry name" value="Methylated DNA-protein cysteine methyltransferase domain"/>
    <property type="match status" value="1"/>
</dbReference>
<evidence type="ECO:0000256" key="5">
    <source>
        <dbReference type="ARBA" id="ARBA00022679"/>
    </source>
</evidence>
<evidence type="ECO:0000256" key="4">
    <source>
        <dbReference type="ARBA" id="ARBA00022603"/>
    </source>
</evidence>
<dbReference type="EMBL" id="CP014646">
    <property type="protein sequence ID" value="AMO38072.1"/>
    <property type="molecule type" value="Genomic_DNA"/>
</dbReference>
<dbReference type="FunFam" id="1.10.10.10:FF:000214">
    <property type="entry name" value="Methylated-DNA--protein-cysteine methyltransferase"/>
    <property type="match status" value="1"/>
</dbReference>
<dbReference type="SUPFAM" id="SSF46767">
    <property type="entry name" value="Methylated DNA-protein cysteine methyltransferase, C-terminal domain"/>
    <property type="match status" value="1"/>
</dbReference>
<dbReference type="Pfam" id="PF12833">
    <property type="entry name" value="HTH_18"/>
    <property type="match status" value="1"/>
</dbReference>
<dbReference type="NCBIfam" id="TIGR00589">
    <property type="entry name" value="ogt"/>
    <property type="match status" value="1"/>
</dbReference>
<evidence type="ECO:0000256" key="8">
    <source>
        <dbReference type="ARBA" id="ARBA00023163"/>
    </source>
</evidence>
<reference evidence="13" key="1">
    <citation type="submission" date="2016-03" db="EMBL/GenBank/DDBJ databases">
        <authorList>
            <person name="Ma C."/>
            <person name="Zhou S."/>
            <person name="Yang G."/>
        </authorList>
    </citation>
    <scope>NUCLEOTIDE SEQUENCE [LARGE SCALE GENOMIC DNA]</scope>
    <source>
        <strain evidence="13">SgZ-1</strain>
    </source>
</reference>
<dbReference type="KEGG" id="thu:AC731_014665"/>
<dbReference type="RefSeq" id="WP_048707156.1">
    <property type="nucleotide sequence ID" value="NZ_CP014646.1"/>
</dbReference>
<evidence type="ECO:0000256" key="9">
    <source>
        <dbReference type="ARBA" id="ARBA00023204"/>
    </source>
</evidence>
<dbReference type="SMART" id="SM00342">
    <property type="entry name" value="HTH_ARAC"/>
    <property type="match status" value="1"/>
</dbReference>
<dbReference type="GO" id="GO:0006281">
    <property type="term" value="P:DNA repair"/>
    <property type="evidence" value="ECO:0007669"/>
    <property type="project" value="UniProtKB-KW"/>
</dbReference>
<dbReference type="Gene3D" id="1.10.10.10">
    <property type="entry name" value="Winged helix-like DNA-binding domain superfamily/Winged helix DNA-binding domain"/>
    <property type="match status" value="1"/>
</dbReference>
<keyword evidence="6" id="KW-0227">DNA damage</keyword>
<keyword evidence="7" id="KW-0805">Transcription regulation</keyword>
<dbReference type="PROSITE" id="PS00374">
    <property type="entry name" value="MGMT"/>
    <property type="match status" value="1"/>
</dbReference>
<keyword evidence="5 12" id="KW-0808">Transferase</keyword>
<dbReference type="SUPFAM" id="SSF46689">
    <property type="entry name" value="Homeodomain-like"/>
    <property type="match status" value="1"/>
</dbReference>
<dbReference type="CDD" id="cd06445">
    <property type="entry name" value="ATase"/>
    <property type="match status" value="1"/>
</dbReference>
<keyword evidence="4 12" id="KW-0489">Methyltransferase</keyword>
<dbReference type="EC" id="2.1.1.63" evidence="3"/>
<dbReference type="Proteomes" id="UP000036902">
    <property type="component" value="Chromosome"/>
</dbReference>
<protein>
    <recommendedName>
        <fullName evidence="3">methylated-DNA--[protein]-cysteine S-methyltransferase</fullName>
        <ecNumber evidence="3">2.1.1.63</ecNumber>
    </recommendedName>
</protein>
<evidence type="ECO:0000256" key="1">
    <source>
        <dbReference type="ARBA" id="ARBA00001286"/>
    </source>
</evidence>
<dbReference type="Pfam" id="PF01035">
    <property type="entry name" value="DNA_binding_1"/>
    <property type="match status" value="1"/>
</dbReference>
<evidence type="ECO:0000313" key="13">
    <source>
        <dbReference type="Proteomes" id="UP000036902"/>
    </source>
</evidence>
<sequence>MSPAEHPSRHYARVAKAIAFIRAHAREQPTLDEIAAAVHLSPQHLQRVFAEWAGISPKRFLQFLTKEYARHQLAAADTLTVAEDAGLSSTSRLHDLMVSCEAMTPGEIRTAGRGIDIGHGVAPTPFGDALIAWTPRGVCHLAFGTADDPRLLDELRARWPAATLVPDPAQAQALAQRIFPLTPTRGRIHLVLHGTNFQIKVWEALLRVESGQILSYGQLARRAGAPRAARAVGSALAANTIGFLIPCHRVLREGGDVGEYRWGSERKAAMVAWEAGRALTTHETVQARENLPESRFARLPHPSP</sequence>
<keyword evidence="8" id="KW-0804">Transcription</keyword>
<gene>
    <name evidence="12" type="ORF">AC731_014665</name>
</gene>
<keyword evidence="13" id="KW-1185">Reference proteome</keyword>
<comment type="catalytic activity">
    <reaction evidence="1">
        <text>a 4-O-methyl-thymidine in DNA + L-cysteinyl-[protein] = a thymidine in DNA + S-methyl-L-cysteinyl-[protein]</text>
        <dbReference type="Rhea" id="RHEA:53428"/>
        <dbReference type="Rhea" id="RHEA-COMP:10131"/>
        <dbReference type="Rhea" id="RHEA-COMP:10132"/>
        <dbReference type="Rhea" id="RHEA-COMP:13555"/>
        <dbReference type="Rhea" id="RHEA-COMP:13556"/>
        <dbReference type="ChEBI" id="CHEBI:29950"/>
        <dbReference type="ChEBI" id="CHEBI:82612"/>
        <dbReference type="ChEBI" id="CHEBI:137386"/>
        <dbReference type="ChEBI" id="CHEBI:137387"/>
        <dbReference type="EC" id="2.1.1.63"/>
    </reaction>
</comment>
<dbReference type="PANTHER" id="PTHR10815:SF13">
    <property type="entry name" value="METHYLATED-DNA--PROTEIN-CYSTEINE METHYLTRANSFERASE"/>
    <property type="match status" value="1"/>
</dbReference>
<dbReference type="AlphaFoldDB" id="A0A127K815"/>